<sequence length="242" mass="25151">MSDDARPEEAGTTPGSRARRRRPVLLVAAVALLVSGVAAVAVGVAGQQSAPPSAVESPVEPVETPSPVEPVETDEPTTPVEPVETPPVEATAAQPLPTEVSIPSIDVASDLLHLGLNADGTVAVPEGDDVDTAAWFDGSPRPGAVGPAVIEGHVDSVNGESVFYDLATVEPGATIDVGREDGSTVSYVVDRVEQYPKNEFPTLAVYGNTESPELRVITCGGSWDPEIGHYRDNTVVYAHLAE</sequence>
<feature type="region of interest" description="Disordered" evidence="2">
    <location>
        <begin position="46"/>
        <end position="95"/>
    </location>
</feature>
<gene>
    <name evidence="4" type="ORF">SAMN04489860_0604</name>
</gene>
<evidence type="ECO:0000256" key="2">
    <source>
        <dbReference type="SAM" id="MobiDB-lite"/>
    </source>
</evidence>
<keyword evidence="3" id="KW-0472">Membrane</keyword>
<dbReference type="AlphaFoldDB" id="A0A1H1NTJ1"/>
<dbReference type="EMBL" id="LT629776">
    <property type="protein sequence ID" value="SDS01689.1"/>
    <property type="molecule type" value="Genomic_DNA"/>
</dbReference>
<feature type="transmembrane region" description="Helical" evidence="3">
    <location>
        <begin position="24"/>
        <end position="45"/>
    </location>
</feature>
<dbReference type="Gene3D" id="2.40.260.10">
    <property type="entry name" value="Sortase"/>
    <property type="match status" value="1"/>
</dbReference>
<dbReference type="eggNOG" id="COG3764">
    <property type="taxonomic scope" value="Bacteria"/>
</dbReference>
<dbReference type="CDD" id="cd05829">
    <property type="entry name" value="Sortase_F"/>
    <property type="match status" value="1"/>
</dbReference>
<name>A0A1H1NTJ1_9CELL</name>
<reference evidence="4 5" key="1">
    <citation type="submission" date="2016-10" db="EMBL/GenBank/DDBJ databases">
        <authorList>
            <person name="de Groot N.N."/>
        </authorList>
    </citation>
    <scope>NUCLEOTIDE SEQUENCE [LARGE SCALE GENOMIC DNA]</scope>
    <source>
        <strain evidence="4 5">DSM 22126</strain>
    </source>
</reference>
<proteinExistence type="predicted"/>
<keyword evidence="5" id="KW-1185">Reference proteome</keyword>
<evidence type="ECO:0000313" key="4">
    <source>
        <dbReference type="EMBL" id="SDS01689.1"/>
    </source>
</evidence>
<dbReference type="InterPro" id="IPR023365">
    <property type="entry name" value="Sortase_dom-sf"/>
</dbReference>
<keyword evidence="1" id="KW-0378">Hydrolase</keyword>
<dbReference type="RefSeq" id="WP_083371533.1">
    <property type="nucleotide sequence ID" value="NZ_LT629776.1"/>
</dbReference>
<evidence type="ECO:0000256" key="3">
    <source>
        <dbReference type="SAM" id="Phobius"/>
    </source>
</evidence>
<keyword evidence="3" id="KW-0812">Transmembrane</keyword>
<dbReference type="STRING" id="545619.SAMN04489860_0604"/>
<evidence type="ECO:0000313" key="5">
    <source>
        <dbReference type="Proteomes" id="UP000185663"/>
    </source>
</evidence>
<feature type="compositionally biased region" description="Low complexity" evidence="2">
    <location>
        <begin position="46"/>
        <end position="93"/>
    </location>
</feature>
<dbReference type="InterPro" id="IPR042001">
    <property type="entry name" value="Sortase_F"/>
</dbReference>
<accession>A0A1H1NTJ1</accession>
<dbReference type="OrthoDB" id="525039at2"/>
<dbReference type="NCBIfam" id="NF033748">
    <property type="entry name" value="class_F_sortase"/>
    <property type="match status" value="1"/>
</dbReference>
<organism evidence="4 5">
    <name type="scientific">Paraoerskovia marina</name>
    <dbReference type="NCBI Taxonomy" id="545619"/>
    <lineage>
        <taxon>Bacteria</taxon>
        <taxon>Bacillati</taxon>
        <taxon>Actinomycetota</taxon>
        <taxon>Actinomycetes</taxon>
        <taxon>Micrococcales</taxon>
        <taxon>Cellulomonadaceae</taxon>
        <taxon>Paraoerskovia</taxon>
    </lineage>
</organism>
<dbReference type="SUPFAM" id="SSF63817">
    <property type="entry name" value="Sortase"/>
    <property type="match status" value="1"/>
</dbReference>
<dbReference type="GO" id="GO:0016787">
    <property type="term" value="F:hydrolase activity"/>
    <property type="evidence" value="ECO:0007669"/>
    <property type="project" value="UniProtKB-KW"/>
</dbReference>
<dbReference type="Proteomes" id="UP000185663">
    <property type="component" value="Chromosome I"/>
</dbReference>
<feature type="region of interest" description="Disordered" evidence="2">
    <location>
        <begin position="1"/>
        <end position="21"/>
    </location>
</feature>
<dbReference type="Pfam" id="PF04203">
    <property type="entry name" value="Sortase"/>
    <property type="match status" value="1"/>
</dbReference>
<dbReference type="InterPro" id="IPR005754">
    <property type="entry name" value="Sortase"/>
</dbReference>
<protein>
    <submittedName>
        <fullName evidence="4">Sortase family protein</fullName>
    </submittedName>
</protein>
<evidence type="ECO:0000256" key="1">
    <source>
        <dbReference type="ARBA" id="ARBA00022801"/>
    </source>
</evidence>
<keyword evidence="3" id="KW-1133">Transmembrane helix</keyword>